<dbReference type="InterPro" id="IPR005365">
    <property type="entry name" value="Npr3"/>
</dbReference>
<feature type="compositionally biased region" description="Polar residues" evidence="6">
    <location>
        <begin position="708"/>
        <end position="718"/>
    </location>
</feature>
<comment type="similarity">
    <text evidence="1 5">Belongs to the NPR3 family.</text>
</comment>
<evidence type="ECO:0000256" key="3">
    <source>
        <dbReference type="ARBA" id="ARBA00025376"/>
    </source>
</evidence>
<feature type="region of interest" description="Disordered" evidence="6">
    <location>
        <begin position="642"/>
        <end position="752"/>
    </location>
</feature>
<feature type="compositionally biased region" description="Basic and acidic residues" evidence="6">
    <location>
        <begin position="231"/>
        <end position="241"/>
    </location>
</feature>
<feature type="compositionally biased region" description="Polar residues" evidence="6">
    <location>
        <begin position="292"/>
        <end position="302"/>
    </location>
</feature>
<dbReference type="PANTHER" id="PTHR13153:SF5">
    <property type="entry name" value="GATOR COMPLEX PROTEIN NPRL3"/>
    <property type="match status" value="1"/>
</dbReference>
<feature type="compositionally biased region" description="Gly residues" evidence="6">
    <location>
        <begin position="140"/>
        <end position="152"/>
    </location>
</feature>
<evidence type="ECO:0000259" key="7">
    <source>
        <dbReference type="Pfam" id="PF24064"/>
    </source>
</evidence>
<dbReference type="Proteomes" id="UP000799776">
    <property type="component" value="Unassembled WGS sequence"/>
</dbReference>
<evidence type="ECO:0000256" key="6">
    <source>
        <dbReference type="SAM" id="MobiDB-lite"/>
    </source>
</evidence>
<dbReference type="InterPro" id="IPR056603">
    <property type="entry name" value="HTH_NPRL3"/>
</dbReference>
<keyword evidence="9" id="KW-1185">Reference proteome</keyword>
<feature type="region of interest" description="Disordered" evidence="6">
    <location>
        <begin position="277"/>
        <end position="302"/>
    </location>
</feature>
<evidence type="ECO:0000256" key="4">
    <source>
        <dbReference type="ARBA" id="ARBA00030028"/>
    </source>
</evidence>
<feature type="compositionally biased region" description="Basic and acidic residues" evidence="6">
    <location>
        <begin position="642"/>
        <end position="663"/>
    </location>
</feature>
<protein>
    <recommendedName>
        <fullName evidence="2 5">Nitrogen permease regulator 3</fullName>
    </recommendedName>
    <alternativeName>
        <fullName evidence="4 5">Required for meiotic nuclear division protein 11</fullName>
    </alternativeName>
</protein>
<organism evidence="8 9">
    <name type="scientific">Saccharata proteae CBS 121410</name>
    <dbReference type="NCBI Taxonomy" id="1314787"/>
    <lineage>
        <taxon>Eukaryota</taxon>
        <taxon>Fungi</taxon>
        <taxon>Dikarya</taxon>
        <taxon>Ascomycota</taxon>
        <taxon>Pezizomycotina</taxon>
        <taxon>Dothideomycetes</taxon>
        <taxon>Dothideomycetes incertae sedis</taxon>
        <taxon>Botryosphaeriales</taxon>
        <taxon>Saccharataceae</taxon>
        <taxon>Saccharata</taxon>
    </lineage>
</organism>
<feature type="compositionally biased region" description="Acidic residues" evidence="6">
    <location>
        <begin position="242"/>
        <end position="251"/>
    </location>
</feature>
<dbReference type="OrthoDB" id="434783at2759"/>
<dbReference type="GO" id="GO:1904262">
    <property type="term" value="P:negative regulation of TORC1 signaling"/>
    <property type="evidence" value="ECO:0007669"/>
    <property type="project" value="TreeGrafter"/>
</dbReference>
<comment type="subcellular location">
    <subcellularLocation>
        <location evidence="5">Vacuole membrane</location>
        <topology evidence="5">Peripheral membrane protein</topology>
    </subcellularLocation>
</comment>
<accession>A0A6A5YAM4</accession>
<keyword evidence="5" id="KW-0732">Signal</keyword>
<dbReference type="GO" id="GO:0034198">
    <property type="term" value="P:cellular response to amino acid starvation"/>
    <property type="evidence" value="ECO:0007669"/>
    <property type="project" value="TreeGrafter"/>
</dbReference>
<dbReference type="GO" id="GO:0010508">
    <property type="term" value="P:positive regulation of autophagy"/>
    <property type="evidence" value="ECO:0007669"/>
    <property type="project" value="TreeGrafter"/>
</dbReference>
<sequence>MAQPPILPPNPSLVAILLVIKSLSGPRLVFHYPPNPACGTSALANNPQWYGTNASTMTDDETTSSASSTGCSSSSSEDDDDDEEDDKISRAGSRATSRATSRGTAFREGSRRGRAMRSTGDVEDEDTEDASPLGDDDGRTGSGLGHAPGAGKKGSAVDRDQDGEIEWERLLGFKTESLEKMLCPGRAFHKKKFEVGLEGLAFLGCPMFVREDGAWRKRKKRWKTSSGNSQNDKRLDNGNESDREDDDQPDADADKGNDMTASQITYRAEPLPPGFEAGYGHGLMSGAASDAGSDTKSASTNGTDNEMTMFNAVFVLNPPALEYQLRVREMYDNVVRTFAKDLKHEQAKSSYVWKQSKAILSTKNKARENRDPVSGLWHNLISLSPLAKSIAIMFDSISNSKIAHVYLNAQTDASYQIPQAPSTPYIPKPTEPQMPGLWLTTANLPDEWDADASRHVSLSPHSALLLLEDKETLLKEIEADAKAHSATLAFYIHNLTPTKSLQKLATTHKIPVADLEFLATHLIYWRRARAVPPLHQRDTYIVSPNADMRKLSSAIPAYASRFPTLPSLPKMLSLLSNQQPRPYGSLIPSKDHRPAYMEILAWLMRGGWVTQLRTFAWIRVSPQVQADVAGIMEKEAKDAAKAAIQHARERRAAHGDLSDDASDRATIASDDAPSTPHRRSPRTSGSSGASGALDASVSDAGSTRSDRTVFNTSPTAHRSSPLPGAQSASINSIFGSPAVHGKRPGSASEFQAAPASKNPADYAPAMIYSPQKANSLQARWIEHIWSTLEDKEARELWPVLQKYFDGLHALDDISGREGIKRKRIAGVLTVLKEREVLYTMRHW</sequence>
<dbReference type="GO" id="GO:1990130">
    <property type="term" value="C:GATOR1 complex"/>
    <property type="evidence" value="ECO:0007669"/>
    <property type="project" value="TreeGrafter"/>
</dbReference>
<evidence type="ECO:0000313" key="9">
    <source>
        <dbReference type="Proteomes" id="UP000799776"/>
    </source>
</evidence>
<feature type="domain" description="GATOR1 complex protein NPRL3 C-terminal HTH" evidence="7">
    <location>
        <begin position="775"/>
        <end position="833"/>
    </location>
</feature>
<dbReference type="Pfam" id="PF24064">
    <property type="entry name" value="HTH_NPRL3"/>
    <property type="match status" value="1"/>
</dbReference>
<dbReference type="PANTHER" id="PTHR13153">
    <property type="entry name" value="CGTHBA PROTEIN -14 GENE PROTEIN"/>
    <property type="match status" value="1"/>
</dbReference>
<name>A0A6A5YAM4_9PEZI</name>
<feature type="compositionally biased region" description="Acidic residues" evidence="6">
    <location>
        <begin position="76"/>
        <end position="86"/>
    </location>
</feature>
<dbReference type="GO" id="GO:0051321">
    <property type="term" value="P:meiotic cell cycle"/>
    <property type="evidence" value="ECO:0007669"/>
    <property type="project" value="UniProtKB-UniRule"/>
</dbReference>
<evidence type="ECO:0000313" key="8">
    <source>
        <dbReference type="EMBL" id="KAF2088902.1"/>
    </source>
</evidence>
<feature type="compositionally biased region" description="Low complexity" evidence="6">
    <location>
        <begin position="684"/>
        <end position="702"/>
    </location>
</feature>
<dbReference type="GO" id="GO:0005774">
    <property type="term" value="C:vacuolar membrane"/>
    <property type="evidence" value="ECO:0007669"/>
    <property type="project" value="UniProtKB-SubCell"/>
</dbReference>
<evidence type="ECO:0000256" key="2">
    <source>
        <dbReference type="ARBA" id="ARBA00017880"/>
    </source>
</evidence>
<evidence type="ECO:0000256" key="1">
    <source>
        <dbReference type="ARBA" id="ARBA00010546"/>
    </source>
</evidence>
<feature type="region of interest" description="Disordered" evidence="6">
    <location>
        <begin position="52"/>
        <end position="161"/>
    </location>
</feature>
<keyword evidence="5" id="KW-0469">Meiosis</keyword>
<dbReference type="Pfam" id="PF03666">
    <property type="entry name" value="NPR3"/>
    <property type="match status" value="1"/>
</dbReference>
<feature type="compositionally biased region" description="Low complexity" evidence="6">
    <location>
        <begin position="63"/>
        <end position="75"/>
    </location>
</feature>
<feature type="compositionally biased region" description="Polar residues" evidence="6">
    <location>
        <begin position="94"/>
        <end position="103"/>
    </location>
</feature>
<dbReference type="GO" id="GO:0038202">
    <property type="term" value="P:TORC1 signaling"/>
    <property type="evidence" value="ECO:0007669"/>
    <property type="project" value="TreeGrafter"/>
</dbReference>
<evidence type="ECO:0000256" key="5">
    <source>
        <dbReference type="RuleBase" id="RU368069"/>
    </source>
</evidence>
<dbReference type="EMBL" id="ML978715">
    <property type="protein sequence ID" value="KAF2088902.1"/>
    <property type="molecule type" value="Genomic_DNA"/>
</dbReference>
<dbReference type="AlphaFoldDB" id="A0A6A5YAM4"/>
<proteinExistence type="inferred from homology"/>
<comment type="function">
    <text evidence="3 5">Mediates inactivation of the TORC1 complex in response to amino acid starvation. Required for meiotic nuclear division.</text>
</comment>
<gene>
    <name evidence="8" type="ORF">K490DRAFT_72584</name>
</gene>
<feature type="region of interest" description="Disordered" evidence="6">
    <location>
        <begin position="216"/>
        <end position="258"/>
    </location>
</feature>
<reference evidence="8" key="1">
    <citation type="journal article" date="2020" name="Stud. Mycol.">
        <title>101 Dothideomycetes genomes: a test case for predicting lifestyles and emergence of pathogens.</title>
        <authorList>
            <person name="Haridas S."/>
            <person name="Albert R."/>
            <person name="Binder M."/>
            <person name="Bloem J."/>
            <person name="Labutti K."/>
            <person name="Salamov A."/>
            <person name="Andreopoulos B."/>
            <person name="Baker S."/>
            <person name="Barry K."/>
            <person name="Bills G."/>
            <person name="Bluhm B."/>
            <person name="Cannon C."/>
            <person name="Castanera R."/>
            <person name="Culley D."/>
            <person name="Daum C."/>
            <person name="Ezra D."/>
            <person name="Gonzalez J."/>
            <person name="Henrissat B."/>
            <person name="Kuo A."/>
            <person name="Liang C."/>
            <person name="Lipzen A."/>
            <person name="Lutzoni F."/>
            <person name="Magnuson J."/>
            <person name="Mondo S."/>
            <person name="Nolan M."/>
            <person name="Ohm R."/>
            <person name="Pangilinan J."/>
            <person name="Park H.-J."/>
            <person name="Ramirez L."/>
            <person name="Alfaro M."/>
            <person name="Sun H."/>
            <person name="Tritt A."/>
            <person name="Yoshinaga Y."/>
            <person name="Zwiers L.-H."/>
            <person name="Turgeon B."/>
            <person name="Goodwin S."/>
            <person name="Spatafora J."/>
            <person name="Crous P."/>
            <person name="Grigoriev I."/>
        </authorList>
    </citation>
    <scope>NUCLEOTIDE SEQUENCE</scope>
    <source>
        <strain evidence="8">CBS 121410</strain>
    </source>
</reference>